<feature type="domain" description="NAD(P)-binding" evidence="1">
    <location>
        <begin position="7"/>
        <end position="190"/>
    </location>
</feature>
<dbReference type="InterPro" id="IPR036291">
    <property type="entry name" value="NAD(P)-bd_dom_sf"/>
</dbReference>
<gene>
    <name evidence="2" type="ORF">A3783_05395</name>
</gene>
<accession>A0ABX2VBZ9</accession>
<name>A0ABX2VBZ9_9BACL</name>
<evidence type="ECO:0000313" key="3">
    <source>
        <dbReference type="Proteomes" id="UP000078447"/>
    </source>
</evidence>
<dbReference type="InterPro" id="IPR051606">
    <property type="entry name" value="Polyketide_Oxido-like"/>
</dbReference>
<dbReference type="Gene3D" id="3.40.50.720">
    <property type="entry name" value="NAD(P)-binding Rossmann-like Domain"/>
    <property type="match status" value="1"/>
</dbReference>
<dbReference type="CDD" id="cd05244">
    <property type="entry name" value="BVR-B_like_SDR_a"/>
    <property type="match status" value="1"/>
</dbReference>
<dbReference type="RefSeq" id="WP_028106217.1">
    <property type="nucleotide sequence ID" value="NZ_LVVL01000001.1"/>
</dbReference>
<dbReference type="SUPFAM" id="SSF51735">
    <property type="entry name" value="NAD(P)-binding Rossmann-fold domains"/>
    <property type="match status" value="1"/>
</dbReference>
<organism evidence="2 3">
    <name type="scientific">Exiguobacterium undae</name>
    <dbReference type="NCBI Taxonomy" id="169177"/>
    <lineage>
        <taxon>Bacteria</taxon>
        <taxon>Bacillati</taxon>
        <taxon>Bacillota</taxon>
        <taxon>Bacilli</taxon>
        <taxon>Bacillales</taxon>
        <taxon>Bacillales Family XII. Incertae Sedis</taxon>
        <taxon>Exiguobacterium</taxon>
    </lineage>
</organism>
<dbReference type="Pfam" id="PF13460">
    <property type="entry name" value="NAD_binding_10"/>
    <property type="match status" value="1"/>
</dbReference>
<protein>
    <recommendedName>
        <fullName evidence="1">NAD(P)-binding domain-containing protein</fullName>
    </recommendedName>
</protein>
<evidence type="ECO:0000259" key="1">
    <source>
        <dbReference type="Pfam" id="PF13460"/>
    </source>
</evidence>
<dbReference type="PANTHER" id="PTHR43355:SF2">
    <property type="entry name" value="FLAVIN REDUCTASE (NADPH)"/>
    <property type="match status" value="1"/>
</dbReference>
<reference evidence="2 3" key="1">
    <citation type="submission" date="2016-03" db="EMBL/GenBank/DDBJ databases">
        <authorList>
            <person name="Cho S.-Y."/>
            <person name="Lim S."/>
            <person name="Kim H."/>
            <person name="Soh E.H."/>
            <person name="Moon J.S."/>
        </authorList>
    </citation>
    <scope>NUCLEOTIDE SEQUENCE [LARGE SCALE GENOMIC DNA]</scope>
    <source>
        <strain evidence="2 3">KCTC 3810</strain>
    </source>
</reference>
<sequence length="208" mass="22754">MKIAIIGANGKAGRVLLEELAGRGHALTAIVRNAARTNHETVLEKDAFALSKDDLSGFDVVINAFGAAPGQEQQHVELGQHLIKQLQGTRTRLLVVGGAGSLYVDPEQTIQLADTPEFPDAYLPTAKNQAKNLEDLQQTTDLHWTFISPAAFFDPDGERTGQYQLAHDVLTLNSAGESYVSYRDYAVAVADEVEHHRHDQQRISIVSK</sequence>
<dbReference type="InterPro" id="IPR016040">
    <property type="entry name" value="NAD(P)-bd_dom"/>
</dbReference>
<evidence type="ECO:0000313" key="2">
    <source>
        <dbReference type="EMBL" id="OAN15370.1"/>
    </source>
</evidence>
<dbReference type="EMBL" id="LVVL01000001">
    <property type="protein sequence ID" value="OAN15370.1"/>
    <property type="molecule type" value="Genomic_DNA"/>
</dbReference>
<proteinExistence type="predicted"/>
<dbReference type="Proteomes" id="UP000078447">
    <property type="component" value="Unassembled WGS sequence"/>
</dbReference>
<dbReference type="PANTHER" id="PTHR43355">
    <property type="entry name" value="FLAVIN REDUCTASE (NADPH)"/>
    <property type="match status" value="1"/>
</dbReference>
<keyword evidence="3" id="KW-1185">Reference proteome</keyword>
<comment type="caution">
    <text evidence="2">The sequence shown here is derived from an EMBL/GenBank/DDBJ whole genome shotgun (WGS) entry which is preliminary data.</text>
</comment>